<dbReference type="Pfam" id="PF04073">
    <property type="entry name" value="tRNA_edit"/>
    <property type="match status" value="1"/>
</dbReference>
<dbReference type="AlphaFoldDB" id="A0AAD1D6K2"/>
<dbReference type="EMBL" id="RBWX01000007">
    <property type="protein sequence ID" value="RKS91704.1"/>
    <property type="molecule type" value="Genomic_DNA"/>
</dbReference>
<dbReference type="CDD" id="cd04335">
    <property type="entry name" value="PrdX_deacylase"/>
    <property type="match status" value="1"/>
</dbReference>
<gene>
    <name evidence="4" type="ORF">DFR51_1270</name>
    <name evidence="3" type="ORF">SmB9_23430</name>
</gene>
<proteinExistence type="inferred from homology"/>
<dbReference type="RefSeq" id="WP_121048130.1">
    <property type="nucleotide sequence ID" value="NZ_AP018711.1"/>
</dbReference>
<keyword evidence="6" id="KW-1185">Reference proteome</keyword>
<dbReference type="PANTHER" id="PTHR31423">
    <property type="entry name" value="YBAK DOMAIN-CONTAINING PROTEIN"/>
    <property type="match status" value="1"/>
</dbReference>
<reference evidence="3 5" key="1">
    <citation type="submission" date="2018-06" db="EMBL/GenBank/DDBJ databases">
        <title>Complete Genome Sequence of the Microcystin-Degrading Bacterium Sphingosinicella microcystinivorans Strain B-9.</title>
        <authorList>
            <person name="Jin H."/>
            <person name="Nishizawa T."/>
            <person name="Guo Y."/>
            <person name="Nishizawa A."/>
            <person name="Park H."/>
            <person name="Kato H."/>
            <person name="Tsuji K."/>
            <person name="Harada K."/>
        </authorList>
    </citation>
    <scope>NUCLEOTIDE SEQUENCE [LARGE SCALE GENOMIC DNA]</scope>
    <source>
        <strain evidence="3 5">B9</strain>
    </source>
</reference>
<evidence type="ECO:0000313" key="3">
    <source>
        <dbReference type="EMBL" id="BBE34685.1"/>
    </source>
</evidence>
<dbReference type="EMBL" id="AP018711">
    <property type="protein sequence ID" value="BBE34685.1"/>
    <property type="molecule type" value="Genomic_DNA"/>
</dbReference>
<dbReference type="InterPro" id="IPR040285">
    <property type="entry name" value="ProX/PRXD1"/>
</dbReference>
<dbReference type="Proteomes" id="UP000276029">
    <property type="component" value="Unassembled WGS sequence"/>
</dbReference>
<name>A0AAD1D6K2_SPHMI</name>
<dbReference type="PANTHER" id="PTHR31423:SF3">
    <property type="entry name" value="PROLYL-TRNA SYNTHETASE ASSOCIATED DOMAIN-CONTAINING PROTEIN 1-RELATED"/>
    <property type="match status" value="1"/>
</dbReference>
<feature type="domain" description="YbaK/aminoacyl-tRNA synthetase-associated" evidence="2">
    <location>
        <begin position="24"/>
        <end position="148"/>
    </location>
</feature>
<organism evidence="3 5">
    <name type="scientific">Sphingosinicella microcystinivorans</name>
    <dbReference type="NCBI Taxonomy" id="335406"/>
    <lineage>
        <taxon>Bacteria</taxon>
        <taxon>Pseudomonadati</taxon>
        <taxon>Pseudomonadota</taxon>
        <taxon>Alphaproteobacteria</taxon>
        <taxon>Sphingomonadales</taxon>
        <taxon>Sphingosinicellaceae</taxon>
        <taxon>Sphingosinicella</taxon>
    </lineage>
</organism>
<dbReference type="Proteomes" id="UP000275727">
    <property type="component" value="Chromosome"/>
</dbReference>
<protein>
    <submittedName>
        <fullName evidence="4">Ala-tRNA(Pro) deacylase</fullName>
    </submittedName>
    <submittedName>
        <fullName evidence="3">Prolyl-tRNA editing protein</fullName>
    </submittedName>
</protein>
<evidence type="ECO:0000313" key="4">
    <source>
        <dbReference type="EMBL" id="RKS91704.1"/>
    </source>
</evidence>
<dbReference type="FunFam" id="3.90.960.10:FF:000005">
    <property type="entry name" value="Putative prolyl-tRNA synthetase"/>
    <property type="match status" value="1"/>
</dbReference>
<dbReference type="InterPro" id="IPR007214">
    <property type="entry name" value="YbaK/aa-tRNA-synth-assoc-dom"/>
</dbReference>
<dbReference type="Gene3D" id="3.90.960.10">
    <property type="entry name" value="YbaK/aminoacyl-tRNA synthetase-associated domain"/>
    <property type="match status" value="1"/>
</dbReference>
<dbReference type="KEGG" id="smic:SmB9_23430"/>
<evidence type="ECO:0000313" key="5">
    <source>
        <dbReference type="Proteomes" id="UP000275727"/>
    </source>
</evidence>
<dbReference type="GO" id="GO:0002161">
    <property type="term" value="F:aminoacyl-tRNA deacylase activity"/>
    <property type="evidence" value="ECO:0007669"/>
    <property type="project" value="InterPro"/>
</dbReference>
<accession>A0AAD1D6K2</accession>
<comment type="similarity">
    <text evidence="1">Belongs to the PRORSD1 family.</text>
</comment>
<evidence type="ECO:0000313" key="6">
    <source>
        <dbReference type="Proteomes" id="UP000276029"/>
    </source>
</evidence>
<evidence type="ECO:0000259" key="2">
    <source>
        <dbReference type="Pfam" id="PF04073"/>
    </source>
</evidence>
<evidence type="ECO:0000256" key="1">
    <source>
        <dbReference type="ARBA" id="ARBA00010201"/>
    </source>
</evidence>
<dbReference type="SUPFAM" id="SSF55826">
    <property type="entry name" value="YbaK/ProRS associated domain"/>
    <property type="match status" value="1"/>
</dbReference>
<sequence>MTSRETELDAALGALGVPYKKHEHQAVFTVGESEALHHAIAGAHTKNLFLKDEAGAFFLVTIPAEARANLKALPAVIGSRRLSFGKAEDMERLLGISPGSVTPLAAFNDEGHAVTVALDATLAAAETVNVHPLRNTATVGMSGADLVRALESWGHAPIIAPIPVLEDK</sequence>
<dbReference type="InterPro" id="IPR036754">
    <property type="entry name" value="YbaK/aa-tRNA-synt-asso_dom_sf"/>
</dbReference>
<reference evidence="4 6" key="2">
    <citation type="submission" date="2018-10" db="EMBL/GenBank/DDBJ databases">
        <title>Genomic Encyclopedia of Type Strains, Phase IV (KMG-IV): sequencing the most valuable type-strain genomes for metagenomic binning, comparative biology and taxonomic classification.</title>
        <authorList>
            <person name="Goeker M."/>
        </authorList>
    </citation>
    <scope>NUCLEOTIDE SEQUENCE [LARGE SCALE GENOMIC DNA]</scope>
    <source>
        <strain evidence="4 6">DSM 19791</strain>
    </source>
</reference>